<dbReference type="GO" id="GO:0016614">
    <property type="term" value="F:oxidoreductase activity, acting on CH-OH group of donors"/>
    <property type="evidence" value="ECO:0007669"/>
    <property type="project" value="InterPro"/>
</dbReference>
<dbReference type="GO" id="GO:0020037">
    <property type="term" value="F:heme binding"/>
    <property type="evidence" value="ECO:0007669"/>
    <property type="project" value="InterPro"/>
</dbReference>
<feature type="binding site" description="covalent" evidence="9">
    <location>
        <position position="347"/>
    </location>
    <ligand>
        <name>heme c</name>
        <dbReference type="ChEBI" id="CHEBI:61717"/>
        <label>3</label>
    </ligand>
</feature>
<keyword evidence="3 9" id="KW-0349">Heme</keyword>
<evidence type="ECO:0000256" key="2">
    <source>
        <dbReference type="ARBA" id="ARBA00022475"/>
    </source>
</evidence>
<keyword evidence="6" id="KW-0677">Repeat</keyword>
<evidence type="ECO:0000313" key="15">
    <source>
        <dbReference type="Proteomes" id="UP000198917"/>
    </source>
</evidence>
<comment type="cofactor">
    <cofactor evidence="9">
        <name>heme c</name>
        <dbReference type="ChEBI" id="CHEBI:61717"/>
    </cofactor>
    <text evidence="9">Binds 3 heme c groups covalently per subunit.</text>
</comment>
<evidence type="ECO:0000256" key="5">
    <source>
        <dbReference type="ARBA" id="ARBA00022729"/>
    </source>
</evidence>
<dbReference type="Proteomes" id="UP000198917">
    <property type="component" value="Unassembled WGS sequence"/>
</dbReference>
<dbReference type="PROSITE" id="PS51007">
    <property type="entry name" value="CYTC"/>
    <property type="match status" value="3"/>
</dbReference>
<evidence type="ECO:0000256" key="12">
    <source>
        <dbReference type="SAM" id="SignalP"/>
    </source>
</evidence>
<dbReference type="GO" id="GO:0005506">
    <property type="term" value="F:iron ion binding"/>
    <property type="evidence" value="ECO:0007669"/>
    <property type="project" value="InterPro"/>
</dbReference>
<dbReference type="AlphaFoldDB" id="A0A7Z7FTR4"/>
<dbReference type="PIRSF" id="PIRSF000018">
    <property type="entry name" value="Mb_ADH_cyt_c"/>
    <property type="match status" value="1"/>
</dbReference>
<dbReference type="RefSeq" id="WP_092734424.1">
    <property type="nucleotide sequence ID" value="NZ_FNEW01000007.1"/>
</dbReference>
<dbReference type="InterPro" id="IPR009056">
    <property type="entry name" value="Cyt_c-like_dom"/>
</dbReference>
<feature type="binding site" description="covalent" evidence="9">
    <location>
        <position position="57"/>
    </location>
    <ligand>
        <name>heme c</name>
        <dbReference type="ChEBI" id="CHEBI:61717"/>
        <label>1</label>
    </ligand>
</feature>
<dbReference type="GO" id="GO:0009055">
    <property type="term" value="F:electron transfer activity"/>
    <property type="evidence" value="ECO:0007669"/>
    <property type="project" value="InterPro"/>
</dbReference>
<keyword evidence="11" id="KW-1133">Transmembrane helix</keyword>
<sequence>MRKIFKQNSPAKRGAVILLALSAAILGVGKAGAQTSDPQALVEKGRGIATAADCMACHTVPHSNRPFAGGYPIVSPLGTIYSTNITPSKTAGIGSYTEDDFDRAVRKGIRKDGGHLYPAMPYTAYAKITDADMHALYAYFMNGVEPVDDKAANQTNLPFPFNMRFSMAFWNLLYSTKAPFQPDPSKTEEINRGAYLAGALGHCSSCHSPRGLLMGESAGSYLAGGAVGPWYAPNITSDPVSGIGGWSTDELVQYFRTGHADDKNQAAGGMAEAVQNSLQYLPDADLHALASYLKSVPAIRDPGDTRAAHEYGAAVSSESSIRGAYSQTEHNSLRNGAQLYSGYCASCHQIDGAGSENHAYPSLFHNSATGASKPANLVATILYGVERETAGKQVLMPGFGVQSYVTPLSDQQIVDVSNYVLMNFGNPATKVTLADVAIARAGGPVPFLARVQPYILTVILSLVAIVLLVAAFWVLRKRRVVSVAA</sequence>
<evidence type="ECO:0000256" key="7">
    <source>
        <dbReference type="ARBA" id="ARBA00023004"/>
    </source>
</evidence>
<dbReference type="PANTHER" id="PTHR35008">
    <property type="entry name" value="BLL4482 PROTEIN-RELATED"/>
    <property type="match status" value="1"/>
</dbReference>
<feature type="binding site" description="covalent" evidence="9">
    <location>
        <position position="203"/>
    </location>
    <ligand>
        <name>heme c</name>
        <dbReference type="ChEBI" id="CHEBI:61717"/>
        <label>2</label>
    </ligand>
</feature>
<dbReference type="InterPro" id="IPR014353">
    <property type="entry name" value="Membr-bd_ADH_cyt_c"/>
</dbReference>
<evidence type="ECO:0000256" key="10">
    <source>
        <dbReference type="PIRSR" id="PIRSR000018-51"/>
    </source>
</evidence>
<keyword evidence="4 10" id="KW-0479">Metal-binding</keyword>
<protein>
    <submittedName>
        <fullName evidence="14">Cytochrome c, mono-and diheme variants</fullName>
    </submittedName>
</protein>
<evidence type="ECO:0000256" key="8">
    <source>
        <dbReference type="ARBA" id="ARBA00023136"/>
    </source>
</evidence>
<keyword evidence="2" id="KW-1003">Cell membrane</keyword>
<evidence type="ECO:0000259" key="13">
    <source>
        <dbReference type="PROSITE" id="PS51007"/>
    </source>
</evidence>
<feature type="domain" description="Cytochrome c" evidence="13">
    <location>
        <begin position="331"/>
        <end position="424"/>
    </location>
</feature>
<dbReference type="SUPFAM" id="SSF46626">
    <property type="entry name" value="Cytochrome c"/>
    <property type="match status" value="3"/>
</dbReference>
<feature type="domain" description="Cytochrome c" evidence="13">
    <location>
        <begin position="40"/>
        <end position="144"/>
    </location>
</feature>
<organism evidence="14 15">
    <name type="scientific">Agrobacterium fabrum</name>
    <dbReference type="NCBI Taxonomy" id="1176649"/>
    <lineage>
        <taxon>Bacteria</taxon>
        <taxon>Pseudomonadati</taxon>
        <taxon>Pseudomonadota</taxon>
        <taxon>Alphaproteobacteria</taxon>
        <taxon>Hyphomicrobiales</taxon>
        <taxon>Rhizobiaceae</taxon>
        <taxon>Rhizobium/Agrobacterium group</taxon>
        <taxon>Agrobacterium</taxon>
        <taxon>Agrobacterium tumefaciens complex</taxon>
    </lineage>
</organism>
<keyword evidence="7 10" id="KW-0408">Iron</keyword>
<feature type="binding site" description="covalent" evidence="9">
    <location>
        <position position="54"/>
    </location>
    <ligand>
        <name>heme c</name>
        <dbReference type="ChEBI" id="CHEBI:61717"/>
        <label>1</label>
    </ligand>
</feature>
<accession>A0A7Z7FTR4</accession>
<feature type="chain" id="PRO_5031102048" evidence="12">
    <location>
        <begin position="34"/>
        <end position="485"/>
    </location>
</feature>
<feature type="binding site" description="covalent" evidence="9">
    <location>
        <position position="206"/>
    </location>
    <ligand>
        <name>heme c</name>
        <dbReference type="ChEBI" id="CHEBI:61717"/>
        <label>2</label>
    </ligand>
</feature>
<evidence type="ECO:0000256" key="4">
    <source>
        <dbReference type="ARBA" id="ARBA00022723"/>
    </source>
</evidence>
<dbReference type="InterPro" id="IPR051459">
    <property type="entry name" value="Cytochrome_c-type_DH"/>
</dbReference>
<feature type="domain" description="Cytochrome c" evidence="13">
    <location>
        <begin position="188"/>
        <end position="297"/>
    </location>
</feature>
<name>A0A7Z7FTR4_9HYPH</name>
<dbReference type="InterPro" id="IPR036909">
    <property type="entry name" value="Cyt_c-like_dom_sf"/>
</dbReference>
<keyword evidence="5 12" id="KW-0732">Signal</keyword>
<evidence type="ECO:0000256" key="1">
    <source>
        <dbReference type="ARBA" id="ARBA00004236"/>
    </source>
</evidence>
<dbReference type="PANTHER" id="PTHR35008:SF8">
    <property type="entry name" value="ALCOHOL DEHYDROGENASE CYTOCHROME C SUBUNIT"/>
    <property type="match status" value="1"/>
</dbReference>
<feature type="binding site" description="covalent" evidence="9">
    <location>
        <position position="344"/>
    </location>
    <ligand>
        <name>heme c</name>
        <dbReference type="ChEBI" id="CHEBI:61717"/>
        <label>3</label>
    </ligand>
</feature>
<feature type="binding site" description="axial binding residue" evidence="10">
    <location>
        <position position="207"/>
    </location>
    <ligand>
        <name>heme c</name>
        <dbReference type="ChEBI" id="CHEBI:61717"/>
        <label>2</label>
    </ligand>
    <ligandPart>
        <name>Fe</name>
        <dbReference type="ChEBI" id="CHEBI:18248"/>
    </ligandPart>
</feature>
<dbReference type="Pfam" id="PF00034">
    <property type="entry name" value="Cytochrom_C"/>
    <property type="match status" value="2"/>
</dbReference>
<dbReference type="GO" id="GO:0005886">
    <property type="term" value="C:plasma membrane"/>
    <property type="evidence" value="ECO:0007669"/>
    <property type="project" value="UniProtKB-SubCell"/>
</dbReference>
<evidence type="ECO:0000256" key="11">
    <source>
        <dbReference type="SAM" id="Phobius"/>
    </source>
</evidence>
<keyword evidence="8 11" id="KW-0472">Membrane</keyword>
<dbReference type="EMBL" id="FNEW01000007">
    <property type="protein sequence ID" value="SDK31938.1"/>
    <property type="molecule type" value="Genomic_DNA"/>
</dbReference>
<comment type="caution">
    <text evidence="14">The sequence shown here is derived from an EMBL/GenBank/DDBJ whole genome shotgun (WGS) entry which is preliminary data.</text>
</comment>
<feature type="binding site" description="axial binding residue" evidence="10">
    <location>
        <position position="348"/>
    </location>
    <ligand>
        <name>heme c</name>
        <dbReference type="ChEBI" id="CHEBI:61717"/>
        <label>3</label>
    </ligand>
    <ligandPart>
        <name>Fe</name>
        <dbReference type="ChEBI" id="CHEBI:18248"/>
    </ligandPart>
</feature>
<keyword evidence="11" id="KW-0812">Transmembrane</keyword>
<evidence type="ECO:0000256" key="6">
    <source>
        <dbReference type="ARBA" id="ARBA00022737"/>
    </source>
</evidence>
<feature type="transmembrane region" description="Helical" evidence="11">
    <location>
        <begin position="454"/>
        <end position="475"/>
    </location>
</feature>
<evidence type="ECO:0000313" key="14">
    <source>
        <dbReference type="EMBL" id="SDK31938.1"/>
    </source>
</evidence>
<proteinExistence type="predicted"/>
<gene>
    <name evidence="14" type="ORF">SAMN05428983_4556</name>
</gene>
<evidence type="ECO:0000256" key="3">
    <source>
        <dbReference type="ARBA" id="ARBA00022617"/>
    </source>
</evidence>
<feature type="signal peptide" evidence="12">
    <location>
        <begin position="1"/>
        <end position="33"/>
    </location>
</feature>
<evidence type="ECO:0000256" key="9">
    <source>
        <dbReference type="PIRSR" id="PIRSR000018-50"/>
    </source>
</evidence>
<dbReference type="Gene3D" id="1.10.760.10">
    <property type="entry name" value="Cytochrome c-like domain"/>
    <property type="match status" value="3"/>
</dbReference>
<comment type="subcellular location">
    <subcellularLocation>
        <location evidence="1">Cell membrane</location>
    </subcellularLocation>
</comment>
<feature type="binding site" description="axial binding residue" evidence="10">
    <location>
        <position position="58"/>
    </location>
    <ligand>
        <name>heme c</name>
        <dbReference type="ChEBI" id="CHEBI:61717"/>
        <label>1</label>
    </ligand>
    <ligandPart>
        <name>Fe</name>
        <dbReference type="ChEBI" id="CHEBI:18248"/>
    </ligandPart>
</feature>
<reference evidence="14 15" key="1">
    <citation type="submission" date="2016-10" db="EMBL/GenBank/DDBJ databases">
        <authorList>
            <person name="Varghese N."/>
            <person name="Submissions S."/>
        </authorList>
    </citation>
    <scope>NUCLEOTIDE SEQUENCE [LARGE SCALE GENOMIC DNA]</scope>
    <source>
        <strain evidence="14 15">PDC82</strain>
    </source>
</reference>